<dbReference type="Pfam" id="PF00754">
    <property type="entry name" value="F5_F8_type_C"/>
    <property type="match status" value="1"/>
</dbReference>
<evidence type="ECO:0000313" key="4">
    <source>
        <dbReference type="Proteomes" id="UP000234789"/>
    </source>
</evidence>
<gene>
    <name evidence="3" type="ORF">B8V81_3053</name>
</gene>
<evidence type="ECO:0000256" key="1">
    <source>
        <dbReference type="SAM" id="MobiDB-lite"/>
    </source>
</evidence>
<dbReference type="Gene3D" id="2.60.120.260">
    <property type="entry name" value="Galactose-binding domain-like"/>
    <property type="match status" value="1"/>
</dbReference>
<dbReference type="Proteomes" id="UP000234789">
    <property type="component" value="Unassembled WGS sequence"/>
</dbReference>
<accession>A0A2N5N2R7</accession>
<name>A0A2N5N2R7_9BACL</name>
<dbReference type="EMBL" id="NFEZ01000004">
    <property type="protein sequence ID" value="PLT44622.1"/>
    <property type="molecule type" value="Genomic_DNA"/>
</dbReference>
<feature type="region of interest" description="Disordered" evidence="1">
    <location>
        <begin position="666"/>
        <end position="685"/>
    </location>
</feature>
<feature type="compositionally biased region" description="Gly residues" evidence="1">
    <location>
        <begin position="376"/>
        <end position="413"/>
    </location>
</feature>
<keyword evidence="4" id="KW-1185">Reference proteome</keyword>
<evidence type="ECO:0000313" key="3">
    <source>
        <dbReference type="EMBL" id="PLT44622.1"/>
    </source>
</evidence>
<dbReference type="Gene3D" id="3.20.20.80">
    <property type="entry name" value="Glycosidases"/>
    <property type="match status" value="1"/>
</dbReference>
<dbReference type="InterPro" id="IPR000421">
    <property type="entry name" value="FA58C"/>
</dbReference>
<protein>
    <submittedName>
        <fullName evidence="3">Chitosanase-glucanase</fullName>
    </submittedName>
</protein>
<feature type="region of interest" description="Disordered" evidence="1">
    <location>
        <begin position="522"/>
        <end position="565"/>
    </location>
</feature>
<dbReference type="InterPro" id="IPR008979">
    <property type="entry name" value="Galactose-bd-like_sf"/>
</dbReference>
<dbReference type="SUPFAM" id="SSF49785">
    <property type="entry name" value="Galactose-binding domain-like"/>
    <property type="match status" value="1"/>
</dbReference>
<proteinExistence type="predicted"/>
<organism evidence="3 4">
    <name type="scientific">Paenibacillus pasadenensis</name>
    <dbReference type="NCBI Taxonomy" id="217090"/>
    <lineage>
        <taxon>Bacteria</taxon>
        <taxon>Bacillati</taxon>
        <taxon>Bacillota</taxon>
        <taxon>Bacilli</taxon>
        <taxon>Bacillales</taxon>
        <taxon>Paenibacillaceae</taxon>
        <taxon>Paenibacillus</taxon>
    </lineage>
</organism>
<dbReference type="AlphaFoldDB" id="A0A2N5N2R7"/>
<feature type="domain" description="F5/8 type C" evidence="2">
    <location>
        <begin position="557"/>
        <end position="720"/>
    </location>
</feature>
<sequence>MKAVEERLDGAAAWTVRIDADDVLVDAFDGIGFEWDPCDTYEHTDEQWETLLERVDFTRTPLVRVMLRANAYTAGWDGRGEPVYDWETPMMRRLWRILDHCERRGIDAIVGEWSRSPELGLTASDDPAWAELIGEFLHQLLDVRGYRCARWYNFINEPNGDWATEDGDRFALWRRGMLQLAQVLERRGLAGRIGLIGPDSSNEDEWVELAVYGVGGLLSAYDIHRYVQDADLISGRLERQVREKRRFIDRNDPDGAAKPYLMTEAGIVEGKDEAHDQQPRVRTFEYGVLMADFALQAMRGGQSGVIAWMLDDVMHHAKGYPWSSGEWKTWGFWNSSGDAQERALRPWYDPMALLSRLFPRGSRIVAASVWDDEGAWGAGPGTGGSGGVSVGEPGAGGIEGGEGAGPGTGGSGSGSVSVGEPGRWREPVLAGVRGVAALVPLDGGGHGWSAAIVSHRQGRQSLRLVLPQASGGADLAVYRCSERERPADADGYPAPALTLSGADAARGIELELDGPGVLFVTTAMPEDGPHGRQTASRQTTDAAAGREAQRKPQRKPQRPESFGLSWGVQPFADFGDLALGHPASGSISLHHRGSGPECAVDGLRHTAWRTRVRGEHEIAVRLDGLRRIGRVKLEWGEGCPSRYRLEASADGANWTTVLDRNGEEANMRLNPVSPGTSASGGEGPEELAFPTIEAAHVRLAAIRPAGTLGLELRRLSVYGPDAASADVPAAEAGAGGGGAAASPRDAADLRDASDPRDASDSSDPADAPDSTDAASAAGAPKGGGRR</sequence>
<dbReference type="PROSITE" id="PS50022">
    <property type="entry name" value="FA58C_3"/>
    <property type="match status" value="1"/>
</dbReference>
<dbReference type="InterPro" id="IPR017853">
    <property type="entry name" value="GH"/>
</dbReference>
<feature type="region of interest" description="Disordered" evidence="1">
    <location>
        <begin position="376"/>
        <end position="422"/>
    </location>
</feature>
<feature type="region of interest" description="Disordered" evidence="1">
    <location>
        <begin position="729"/>
        <end position="786"/>
    </location>
</feature>
<dbReference type="SUPFAM" id="SSF51445">
    <property type="entry name" value="(Trans)glycosidases"/>
    <property type="match status" value="1"/>
</dbReference>
<dbReference type="RefSeq" id="WP_101808647.1">
    <property type="nucleotide sequence ID" value="NZ_NFEZ01000004.1"/>
</dbReference>
<comment type="caution">
    <text evidence="3">The sequence shown here is derived from an EMBL/GenBank/DDBJ whole genome shotgun (WGS) entry which is preliminary data.</text>
</comment>
<reference evidence="3 4" key="1">
    <citation type="submission" date="2017-05" db="EMBL/GenBank/DDBJ databases">
        <title>Functional genome analysis of Paenibacillus pasadenensis strain R16: insights on endophytic life style and antifungal activity.</title>
        <authorList>
            <person name="Passera A."/>
            <person name="Marcolungo L."/>
            <person name="Casati P."/>
            <person name="Brasca M."/>
            <person name="Quaglino F."/>
            <person name="Delledonne M."/>
        </authorList>
    </citation>
    <scope>NUCLEOTIDE SEQUENCE [LARGE SCALE GENOMIC DNA]</scope>
    <source>
        <strain evidence="3 4">R16</strain>
    </source>
</reference>
<feature type="compositionally biased region" description="Basic and acidic residues" evidence="1">
    <location>
        <begin position="745"/>
        <end position="759"/>
    </location>
</feature>
<feature type="compositionally biased region" description="Low complexity" evidence="1">
    <location>
        <begin position="761"/>
        <end position="779"/>
    </location>
</feature>
<evidence type="ECO:0000259" key="2">
    <source>
        <dbReference type="PROSITE" id="PS50022"/>
    </source>
</evidence>